<feature type="transmembrane region" description="Helical" evidence="6">
    <location>
        <begin position="188"/>
        <end position="208"/>
    </location>
</feature>
<name>A0ABT2GPI4_9MICO</name>
<dbReference type="PRINTS" id="PR01036">
    <property type="entry name" value="TCRTETB"/>
</dbReference>
<evidence type="ECO:0000313" key="9">
    <source>
        <dbReference type="Proteomes" id="UP001165584"/>
    </source>
</evidence>
<feature type="domain" description="Major facilitator superfamily (MFS) profile" evidence="7">
    <location>
        <begin position="30"/>
        <end position="508"/>
    </location>
</feature>
<sequence>MTDEARPIPSASSTPSAPTAPAIPRRAWQALIVLLAGMFIALLDTTIVNVALPSIRTSIDASEATLSWIISGYALAFGLALIPAGRIGDRIGHKWVFFTGVALFTVASLACGLSQNDLQLVVSRIVQGLAGGMFVPAVTAYIQLLFPFRSRGKAFAIMGAVIGVSSALGPIVGGLIIEAFGAENGWRLVFGVNLPIGIATLIAAAILLPGRRESDAVSTSINGPAASASPVKAGIDWLGLVLVSAGLVALLVPLIQGEDEGWPLWTFLSLGAGALLIVAFGAWEVAYAKRGRSPLVPPRLFRHASFTGGVILALVYFAAFTSIFFTISILWQAGLGHTALESGVVSIPFAIGSIVGSSQSGRLAQLLGRRVLVIGTAAVAVGLAWVWLVFLLTDPSDLTNWELIAPLLIAGLGNGLFIAPNAQFIVATVDRSEAGAASGVISAMQRVGSAVGIAVIGSVFFGTLVISGQTPDAVATGFGASATSAMAVSVGFAVLAFLLVFTLPRRTGAPGGH</sequence>
<feature type="region of interest" description="Disordered" evidence="5">
    <location>
        <begin position="1"/>
        <end position="20"/>
    </location>
</feature>
<dbReference type="PROSITE" id="PS50850">
    <property type="entry name" value="MFS"/>
    <property type="match status" value="1"/>
</dbReference>
<dbReference type="RefSeq" id="WP_259504442.1">
    <property type="nucleotide sequence ID" value="NZ_JANLCM010000001.1"/>
</dbReference>
<evidence type="ECO:0000256" key="2">
    <source>
        <dbReference type="ARBA" id="ARBA00022692"/>
    </source>
</evidence>
<feature type="transmembrane region" description="Helical" evidence="6">
    <location>
        <begin position="447"/>
        <end position="466"/>
    </location>
</feature>
<feature type="transmembrane region" description="Helical" evidence="6">
    <location>
        <begin position="304"/>
        <end position="331"/>
    </location>
</feature>
<dbReference type="Proteomes" id="UP001165584">
    <property type="component" value="Unassembled WGS sequence"/>
</dbReference>
<feature type="transmembrane region" description="Helical" evidence="6">
    <location>
        <begin position="237"/>
        <end position="256"/>
    </location>
</feature>
<evidence type="ECO:0000256" key="6">
    <source>
        <dbReference type="SAM" id="Phobius"/>
    </source>
</evidence>
<keyword evidence="2 6" id="KW-0812">Transmembrane</keyword>
<dbReference type="Gene3D" id="1.20.1720.10">
    <property type="entry name" value="Multidrug resistance protein D"/>
    <property type="match status" value="1"/>
</dbReference>
<dbReference type="PANTHER" id="PTHR42718:SF39">
    <property type="entry name" value="ACTINORHODIN TRANSPORTER-RELATED"/>
    <property type="match status" value="1"/>
</dbReference>
<feature type="compositionally biased region" description="Low complexity" evidence="5">
    <location>
        <begin position="7"/>
        <end position="20"/>
    </location>
</feature>
<feature type="transmembrane region" description="Helical" evidence="6">
    <location>
        <begin position="95"/>
        <end position="115"/>
    </location>
</feature>
<dbReference type="Pfam" id="PF07690">
    <property type="entry name" value="MFS_1"/>
    <property type="match status" value="1"/>
</dbReference>
<feature type="transmembrane region" description="Helical" evidence="6">
    <location>
        <begin position="343"/>
        <end position="364"/>
    </location>
</feature>
<feature type="transmembrane region" description="Helical" evidence="6">
    <location>
        <begin position="154"/>
        <end position="176"/>
    </location>
</feature>
<evidence type="ECO:0000256" key="4">
    <source>
        <dbReference type="ARBA" id="ARBA00023136"/>
    </source>
</evidence>
<feature type="transmembrane region" description="Helical" evidence="6">
    <location>
        <begin position="404"/>
        <end position="426"/>
    </location>
</feature>
<dbReference type="SUPFAM" id="SSF103473">
    <property type="entry name" value="MFS general substrate transporter"/>
    <property type="match status" value="1"/>
</dbReference>
<evidence type="ECO:0000259" key="7">
    <source>
        <dbReference type="PROSITE" id="PS50850"/>
    </source>
</evidence>
<dbReference type="InterPro" id="IPR036259">
    <property type="entry name" value="MFS_trans_sf"/>
</dbReference>
<evidence type="ECO:0000256" key="3">
    <source>
        <dbReference type="ARBA" id="ARBA00022989"/>
    </source>
</evidence>
<feature type="transmembrane region" description="Helical" evidence="6">
    <location>
        <begin position="64"/>
        <end position="83"/>
    </location>
</feature>
<comment type="caution">
    <text evidence="8">The sequence shown here is derived from an EMBL/GenBank/DDBJ whole genome shotgun (WGS) entry which is preliminary data.</text>
</comment>
<dbReference type="InterPro" id="IPR011701">
    <property type="entry name" value="MFS"/>
</dbReference>
<feature type="transmembrane region" description="Helical" evidence="6">
    <location>
        <begin position="121"/>
        <end position="142"/>
    </location>
</feature>
<feature type="transmembrane region" description="Helical" evidence="6">
    <location>
        <begin position="371"/>
        <end position="392"/>
    </location>
</feature>
<gene>
    <name evidence="8" type="ORF">N1027_01680</name>
</gene>
<dbReference type="CDD" id="cd17321">
    <property type="entry name" value="MFS_MMR_MDR_like"/>
    <property type="match status" value="1"/>
</dbReference>
<comment type="subcellular location">
    <subcellularLocation>
        <location evidence="1">Cell membrane</location>
        <topology evidence="1">Multi-pass membrane protein</topology>
    </subcellularLocation>
</comment>
<dbReference type="EMBL" id="JANLCM010000001">
    <property type="protein sequence ID" value="MCS5716839.1"/>
    <property type="molecule type" value="Genomic_DNA"/>
</dbReference>
<feature type="transmembrane region" description="Helical" evidence="6">
    <location>
        <begin position="478"/>
        <end position="503"/>
    </location>
</feature>
<feature type="transmembrane region" description="Helical" evidence="6">
    <location>
        <begin position="262"/>
        <end position="283"/>
    </location>
</feature>
<feature type="transmembrane region" description="Helical" evidence="6">
    <location>
        <begin position="31"/>
        <end position="52"/>
    </location>
</feature>
<dbReference type="InterPro" id="IPR020846">
    <property type="entry name" value="MFS_dom"/>
</dbReference>
<keyword evidence="3 6" id="KW-1133">Transmembrane helix</keyword>
<proteinExistence type="predicted"/>
<evidence type="ECO:0000313" key="8">
    <source>
        <dbReference type="EMBL" id="MCS5716839.1"/>
    </source>
</evidence>
<protein>
    <submittedName>
        <fullName evidence="8">MFS transporter</fullName>
    </submittedName>
</protein>
<evidence type="ECO:0000256" key="5">
    <source>
        <dbReference type="SAM" id="MobiDB-lite"/>
    </source>
</evidence>
<accession>A0ABT2GPI4</accession>
<evidence type="ECO:0000256" key="1">
    <source>
        <dbReference type="ARBA" id="ARBA00004651"/>
    </source>
</evidence>
<keyword evidence="4 6" id="KW-0472">Membrane</keyword>
<dbReference type="Gene3D" id="1.20.1250.20">
    <property type="entry name" value="MFS general substrate transporter like domains"/>
    <property type="match status" value="1"/>
</dbReference>
<organism evidence="8 9">
    <name type="scientific">Herbiconiux aconitum</name>
    <dbReference type="NCBI Taxonomy" id="2970913"/>
    <lineage>
        <taxon>Bacteria</taxon>
        <taxon>Bacillati</taxon>
        <taxon>Actinomycetota</taxon>
        <taxon>Actinomycetes</taxon>
        <taxon>Micrococcales</taxon>
        <taxon>Microbacteriaceae</taxon>
        <taxon>Herbiconiux</taxon>
    </lineage>
</organism>
<dbReference type="PANTHER" id="PTHR42718">
    <property type="entry name" value="MAJOR FACILITATOR SUPERFAMILY MULTIDRUG TRANSPORTER MFSC"/>
    <property type="match status" value="1"/>
</dbReference>
<keyword evidence="9" id="KW-1185">Reference proteome</keyword>
<reference evidence="8" key="1">
    <citation type="submission" date="2022-08" db="EMBL/GenBank/DDBJ databases">
        <authorList>
            <person name="Deng Y."/>
            <person name="Han X.-F."/>
            <person name="Zhang Y.-Q."/>
        </authorList>
    </citation>
    <scope>NUCLEOTIDE SEQUENCE</scope>
    <source>
        <strain evidence="8">CPCC 205763</strain>
    </source>
</reference>